<reference evidence="4 5" key="1">
    <citation type="submission" date="2020-04" db="EMBL/GenBank/DDBJ databases">
        <title>Gordonia sp. nov. TBRC 11910.</title>
        <authorList>
            <person name="Suriyachadkun C."/>
        </authorList>
    </citation>
    <scope>NUCLEOTIDE SEQUENCE [LARGE SCALE GENOMIC DNA]</scope>
    <source>
        <strain evidence="4 5">TBRC 11910</strain>
    </source>
</reference>
<dbReference type="InterPro" id="IPR028349">
    <property type="entry name" value="PafC-like"/>
</dbReference>
<keyword evidence="5" id="KW-1185">Reference proteome</keyword>
<protein>
    <submittedName>
        <fullName evidence="4">WYL domain-containing protein</fullName>
    </submittedName>
</protein>
<feature type="domain" description="WYL" evidence="1">
    <location>
        <begin position="144"/>
        <end position="211"/>
    </location>
</feature>
<feature type="domain" description="PafC HTH" evidence="2">
    <location>
        <begin position="6"/>
        <end position="121"/>
    </location>
</feature>
<sequence>MGRPADQLNRLLTLIPYFLANDGIELDVAVRELGVGASELVADLQQLSLSGLPGKLQLPGDMIDVYEEDGRVHLSFLCGDLKRPLRLTSSEATVLLMALRTVIETHATDPAPAERAIAKIEVAASGQPALPDAVTSVNDGKSAVLDTVRRAVRDKVALRIRYYTPSRDSAGDRTVDPVGTQVVDRFTYLSAWCRQSEGMRLFRFDRIDDATLLDETSAPPAGAQSVKQSPVLSDNPDLPTVELVVDEPARWAFEYFLLEPHGQPDADGAQGATLRYGSDEWLARFILGFGGQIRIVGSDDAAAQVARRVADAATAARVRYS</sequence>
<evidence type="ECO:0000313" key="4">
    <source>
        <dbReference type="EMBL" id="NMO05154.1"/>
    </source>
</evidence>
<proteinExistence type="predicted"/>
<feature type="domain" description="WCX" evidence="3">
    <location>
        <begin position="239"/>
        <end position="313"/>
    </location>
</feature>
<dbReference type="AlphaFoldDB" id="A0A848L2U1"/>
<organism evidence="4 5">
    <name type="scientific">Gordonia asplenii</name>
    <dbReference type="NCBI Taxonomy" id="2725283"/>
    <lineage>
        <taxon>Bacteria</taxon>
        <taxon>Bacillati</taxon>
        <taxon>Actinomycetota</taxon>
        <taxon>Actinomycetes</taxon>
        <taxon>Mycobacteriales</taxon>
        <taxon>Gordoniaceae</taxon>
        <taxon>Gordonia</taxon>
    </lineage>
</organism>
<evidence type="ECO:0000259" key="3">
    <source>
        <dbReference type="Pfam" id="PF25583"/>
    </source>
</evidence>
<dbReference type="Pfam" id="PF19187">
    <property type="entry name" value="HTH_PafC"/>
    <property type="match status" value="1"/>
</dbReference>
<dbReference type="Pfam" id="PF25583">
    <property type="entry name" value="WCX"/>
    <property type="match status" value="1"/>
</dbReference>
<dbReference type="InterPro" id="IPR043839">
    <property type="entry name" value="PafC_HTH"/>
</dbReference>
<dbReference type="PANTHER" id="PTHR34580:SF1">
    <property type="entry name" value="PROTEIN PAFC"/>
    <property type="match status" value="1"/>
</dbReference>
<dbReference type="Proteomes" id="UP000550729">
    <property type="component" value="Unassembled WGS sequence"/>
</dbReference>
<dbReference type="RefSeq" id="WP_170197660.1">
    <property type="nucleotide sequence ID" value="NZ_JABBNB010000053.1"/>
</dbReference>
<evidence type="ECO:0000259" key="1">
    <source>
        <dbReference type="Pfam" id="PF13280"/>
    </source>
</evidence>
<dbReference type="InterPro" id="IPR026881">
    <property type="entry name" value="WYL_dom"/>
</dbReference>
<dbReference type="PIRSF" id="PIRSF016838">
    <property type="entry name" value="PafC"/>
    <property type="match status" value="1"/>
</dbReference>
<dbReference type="InterPro" id="IPR051534">
    <property type="entry name" value="CBASS_pafABC_assoc_protein"/>
</dbReference>
<gene>
    <name evidence="4" type="ORF">HH308_28450</name>
</gene>
<dbReference type="InterPro" id="IPR057727">
    <property type="entry name" value="WCX_dom"/>
</dbReference>
<dbReference type="EMBL" id="JABBNB010000053">
    <property type="protein sequence ID" value="NMO05154.1"/>
    <property type="molecule type" value="Genomic_DNA"/>
</dbReference>
<evidence type="ECO:0000259" key="2">
    <source>
        <dbReference type="Pfam" id="PF19187"/>
    </source>
</evidence>
<dbReference type="PANTHER" id="PTHR34580">
    <property type="match status" value="1"/>
</dbReference>
<comment type="caution">
    <text evidence="4">The sequence shown here is derived from an EMBL/GenBank/DDBJ whole genome shotgun (WGS) entry which is preliminary data.</text>
</comment>
<dbReference type="PROSITE" id="PS52050">
    <property type="entry name" value="WYL"/>
    <property type="match status" value="1"/>
</dbReference>
<evidence type="ECO:0000313" key="5">
    <source>
        <dbReference type="Proteomes" id="UP000550729"/>
    </source>
</evidence>
<accession>A0A848L2U1</accession>
<name>A0A848L2U1_9ACTN</name>
<dbReference type="Pfam" id="PF13280">
    <property type="entry name" value="WYL"/>
    <property type="match status" value="1"/>
</dbReference>